<protein>
    <submittedName>
        <fullName evidence="1">Uncharacterized protein</fullName>
    </submittedName>
</protein>
<comment type="caution">
    <text evidence="1">The sequence shown here is derived from an EMBL/GenBank/DDBJ whole genome shotgun (WGS) entry which is preliminary data.</text>
</comment>
<name>A0ACB8UMU8_9EURO</name>
<gene>
    <name evidence="1" type="ORF">LOY88_006493</name>
</gene>
<accession>A0ACB8UMU8</accession>
<organism evidence="1">
    <name type="scientific">Ophidiomyces ophidiicola</name>
    <dbReference type="NCBI Taxonomy" id="1387563"/>
    <lineage>
        <taxon>Eukaryota</taxon>
        <taxon>Fungi</taxon>
        <taxon>Dikarya</taxon>
        <taxon>Ascomycota</taxon>
        <taxon>Pezizomycotina</taxon>
        <taxon>Eurotiomycetes</taxon>
        <taxon>Eurotiomycetidae</taxon>
        <taxon>Onygenales</taxon>
        <taxon>Onygenaceae</taxon>
        <taxon>Ophidiomyces</taxon>
    </lineage>
</organism>
<evidence type="ECO:0000313" key="1">
    <source>
        <dbReference type="EMBL" id="KAI2381911.1"/>
    </source>
</evidence>
<proteinExistence type="predicted"/>
<dbReference type="EMBL" id="JALBCA010000159">
    <property type="protein sequence ID" value="KAI2381911.1"/>
    <property type="molecule type" value="Genomic_DNA"/>
</dbReference>
<reference evidence="1" key="1">
    <citation type="journal article" date="2022" name="bioRxiv">
        <title>Population genetic analysis of Ophidiomyces ophidiicola, the causative agent of snake fungal disease, indicates recent introductions to the USA.</title>
        <authorList>
            <person name="Ladner J.T."/>
            <person name="Palmer J.M."/>
            <person name="Ettinger C.L."/>
            <person name="Stajich J.E."/>
            <person name="Farrell T.M."/>
            <person name="Glorioso B.M."/>
            <person name="Lawson B."/>
            <person name="Price S.J."/>
            <person name="Stengle A.G."/>
            <person name="Grear D.A."/>
            <person name="Lorch J.M."/>
        </authorList>
    </citation>
    <scope>NUCLEOTIDE SEQUENCE</scope>
    <source>
        <strain evidence="1">NWHC 24266-5</strain>
    </source>
</reference>
<sequence>MAGSYNPKHYRVTFPSEYVAHVEINRADKLNAFFQDMWVELRQVFNQLSVDPNVRSIVLSGAGTRAFTSGLDVKAAASGVLGGNGAVETSDSGRVAVHLRRNVADFQECVSAIEKCEKPVICVMHGITYGLAIDISCTADVRICSDDTRFCVKEVDIGIAADIGTLTRLPKVVGHYSWVKDVCLSARVFGADEAMRVGFVSSTHKSKADAVDAAVKLGALIASKSPIAVQGTKELLNWSRDHSIQDGLRYTGVWNSAALQSADPAAALMSGMEKRTPTFEKL</sequence>